<gene>
    <name evidence="13" type="ORF">pipiens_013824</name>
</gene>
<dbReference type="CDD" id="cd00622">
    <property type="entry name" value="PLPDE_III_ODC"/>
    <property type="match status" value="1"/>
</dbReference>
<feature type="active site" description="Proton donor" evidence="11">
    <location>
        <position position="358"/>
    </location>
</feature>
<keyword evidence="14" id="KW-1185">Reference proteome</keyword>
<keyword evidence="3 11" id="KW-0663">Pyridoxal phosphate</keyword>
<organism evidence="13 14">
    <name type="scientific">Culex pipiens pipiens</name>
    <name type="common">Northern house mosquito</name>
    <dbReference type="NCBI Taxonomy" id="38569"/>
    <lineage>
        <taxon>Eukaryota</taxon>
        <taxon>Metazoa</taxon>
        <taxon>Ecdysozoa</taxon>
        <taxon>Arthropoda</taxon>
        <taxon>Hexapoda</taxon>
        <taxon>Insecta</taxon>
        <taxon>Pterygota</taxon>
        <taxon>Neoptera</taxon>
        <taxon>Endopterygota</taxon>
        <taxon>Diptera</taxon>
        <taxon>Nematocera</taxon>
        <taxon>Culicoidea</taxon>
        <taxon>Culicidae</taxon>
        <taxon>Culicinae</taxon>
        <taxon>Culicini</taxon>
        <taxon>Culex</taxon>
        <taxon>Culex</taxon>
    </lineage>
</organism>
<dbReference type="Gene3D" id="2.40.37.10">
    <property type="entry name" value="Lyase, Ornithine Decarboxylase, Chain A, domain 1"/>
    <property type="match status" value="1"/>
</dbReference>
<evidence type="ECO:0000256" key="9">
    <source>
        <dbReference type="ARBA" id="ARBA00046672"/>
    </source>
</evidence>
<comment type="similarity">
    <text evidence="2">Belongs to the Orn/Lys/Arg decarboxylase class-II family.</text>
</comment>
<proteinExistence type="inferred from homology"/>
<feature type="modified residue" description="N6-(pyridoxal phosphate)lysine" evidence="11">
    <location>
        <position position="70"/>
    </location>
</feature>
<evidence type="ECO:0000256" key="4">
    <source>
        <dbReference type="ARBA" id="ARBA00023115"/>
    </source>
</evidence>
<dbReference type="InterPro" id="IPR002433">
    <property type="entry name" value="Orn_de-COase"/>
</dbReference>
<evidence type="ECO:0000313" key="13">
    <source>
        <dbReference type="EMBL" id="KAL1380948.1"/>
    </source>
</evidence>
<comment type="subunit">
    <text evidence="9">Homodimer. Only the dimer is catalytically active, as the active sites are constructed of residues from both monomers.</text>
</comment>
<dbReference type="PRINTS" id="PR01179">
    <property type="entry name" value="ODADCRBXLASE"/>
</dbReference>
<accession>A0ABD1CX43</accession>
<evidence type="ECO:0000256" key="11">
    <source>
        <dbReference type="PIRSR" id="PIRSR600183-50"/>
    </source>
</evidence>
<evidence type="ECO:0000256" key="5">
    <source>
        <dbReference type="ARBA" id="ARBA00023239"/>
    </source>
</evidence>
<evidence type="ECO:0000313" key="14">
    <source>
        <dbReference type="Proteomes" id="UP001562425"/>
    </source>
</evidence>
<evidence type="ECO:0000256" key="1">
    <source>
        <dbReference type="ARBA" id="ARBA00001933"/>
    </source>
</evidence>
<evidence type="ECO:0000256" key="7">
    <source>
        <dbReference type="ARBA" id="ARBA00034138"/>
    </source>
</evidence>
<dbReference type="Proteomes" id="UP001562425">
    <property type="component" value="Unassembled WGS sequence"/>
</dbReference>
<dbReference type="AlphaFoldDB" id="A0ABD1CX43"/>
<dbReference type="PANTHER" id="PTHR11482:SF6">
    <property type="entry name" value="ORNITHINE DECARBOXYLASE 1-RELATED"/>
    <property type="match status" value="1"/>
</dbReference>
<comment type="catalytic activity">
    <reaction evidence="10">
        <text>L-ornithine + H(+) = putrescine + CO2</text>
        <dbReference type="Rhea" id="RHEA:22964"/>
        <dbReference type="ChEBI" id="CHEBI:15378"/>
        <dbReference type="ChEBI" id="CHEBI:16526"/>
        <dbReference type="ChEBI" id="CHEBI:46911"/>
        <dbReference type="ChEBI" id="CHEBI:326268"/>
        <dbReference type="EC" id="4.1.1.17"/>
    </reaction>
</comment>
<dbReference type="Pfam" id="PF02784">
    <property type="entry name" value="Orn_Arg_deC_N"/>
    <property type="match status" value="1"/>
</dbReference>
<evidence type="ECO:0000256" key="6">
    <source>
        <dbReference type="ARBA" id="ARBA00034115"/>
    </source>
</evidence>
<dbReference type="PRINTS" id="PR01182">
    <property type="entry name" value="ORNDCRBXLASE"/>
</dbReference>
<keyword evidence="5" id="KW-0456">Lyase</keyword>
<comment type="pathway">
    <text evidence="6">Amine and polyamine biosynthesis; putrescine biosynthesis via L-ornithine pathway; putrescine from L-ornithine: step 1/1.</text>
</comment>
<comment type="caution">
    <text evidence="13">The sequence shown here is derived from an EMBL/GenBank/DDBJ whole genome shotgun (WGS) entry which is preliminary data.</text>
</comment>
<feature type="domain" description="Orn/DAP/Arg decarboxylase 2 N-terminal" evidence="12">
    <location>
        <begin position="46"/>
        <end position="281"/>
    </location>
</feature>
<dbReference type="InterPro" id="IPR029066">
    <property type="entry name" value="PLP-binding_barrel"/>
</dbReference>
<comment type="cofactor">
    <cofactor evidence="1 11">
        <name>pyridoxal 5'-phosphate</name>
        <dbReference type="ChEBI" id="CHEBI:597326"/>
    </cofactor>
</comment>
<dbReference type="InterPro" id="IPR000183">
    <property type="entry name" value="Orn/DAP/Arg_de-COase"/>
</dbReference>
<comment type="function">
    <text evidence="8">Catalyzes the first and rate-limiting step of polyamine biosynthesis that converts ornithine into putrescine, which is the precursor for the polyamines, spermidine and spermine. Polyamines are essential for cell proliferation and are implicated in cellular processes, ranging from DNA replication to apoptosis.</text>
</comment>
<dbReference type="EC" id="4.1.1.17" evidence="7"/>
<sequence length="440" mass="49005">MSTATKLPSGDRSSFNLLDDHESVEAVLEQVLTAPADENPFHLLDLDDVVRKHLNWLRELPRVKPFYAVKCNDDESIVKTLALLGTGFDCASKDEISQVLGLGVGADRIIYAHPVKAKESLVFARNNGVGKMTFDNECELEKVAKYYPEAELVLRIRHDSDKVLISLGKKFGCDARVDGPELIRKAKKLGLNVIGVSFHVGCGSLDADCFYNAIKSAKFLFEFADTVGYRFSLLDIGGGFPGDVDKPIGEFATAINRALDEFFPNLDGIQVIAEPGRYYVGSAVRLLATINGKKIIRDPADSSRILQVMYYINDGVFGTLFDWVSLRAINDLSRAIPIITKQKRDRIQFKTTVWGPTCDSTDIVCEDVEFPEHDIGEYLLFENIGAYGITFATNFNGFPKPTIQINVKKQTWNALAALDGIKWQDKTFNFLQSKLQNKPE</sequence>
<evidence type="ECO:0000256" key="2">
    <source>
        <dbReference type="ARBA" id="ARBA00008872"/>
    </source>
</evidence>
<dbReference type="SUPFAM" id="SSF50621">
    <property type="entry name" value="Alanine racemase C-terminal domain-like"/>
    <property type="match status" value="1"/>
</dbReference>
<dbReference type="Gene3D" id="3.20.20.10">
    <property type="entry name" value="Alanine racemase"/>
    <property type="match status" value="1"/>
</dbReference>
<dbReference type="PROSITE" id="PS00878">
    <property type="entry name" value="ODR_DC_2_1"/>
    <property type="match status" value="1"/>
</dbReference>
<name>A0ABD1CX43_CULPP</name>
<dbReference type="EMBL" id="JBEHCU010008877">
    <property type="protein sequence ID" value="KAL1380948.1"/>
    <property type="molecule type" value="Genomic_DNA"/>
</dbReference>
<dbReference type="FunFam" id="3.20.20.10:FF:000005">
    <property type="entry name" value="Ornithine decarboxylase"/>
    <property type="match status" value="1"/>
</dbReference>
<protein>
    <recommendedName>
        <fullName evidence="7">ornithine decarboxylase</fullName>
        <ecNumber evidence="7">4.1.1.17</ecNumber>
    </recommendedName>
</protein>
<evidence type="ECO:0000259" key="12">
    <source>
        <dbReference type="Pfam" id="PF02784"/>
    </source>
</evidence>
<evidence type="ECO:0000256" key="10">
    <source>
        <dbReference type="ARBA" id="ARBA00049127"/>
    </source>
</evidence>
<evidence type="ECO:0000256" key="8">
    <source>
        <dbReference type="ARBA" id="ARBA00037173"/>
    </source>
</evidence>
<dbReference type="PANTHER" id="PTHR11482">
    <property type="entry name" value="ARGININE/DIAMINOPIMELATE/ORNITHINE DECARBOXYLASE"/>
    <property type="match status" value="1"/>
</dbReference>
<dbReference type="InterPro" id="IPR022653">
    <property type="entry name" value="De-COase2_pyr-phos_BS"/>
</dbReference>
<dbReference type="InterPro" id="IPR009006">
    <property type="entry name" value="Ala_racemase/Decarboxylase_C"/>
</dbReference>
<dbReference type="GO" id="GO:0004586">
    <property type="term" value="F:ornithine decarboxylase activity"/>
    <property type="evidence" value="ECO:0007669"/>
    <property type="project" value="UniProtKB-EC"/>
</dbReference>
<dbReference type="InterPro" id="IPR022644">
    <property type="entry name" value="De-COase2_N"/>
</dbReference>
<keyword evidence="4" id="KW-0620">Polyamine biosynthesis</keyword>
<dbReference type="SUPFAM" id="SSF51419">
    <property type="entry name" value="PLP-binding barrel"/>
    <property type="match status" value="1"/>
</dbReference>
<dbReference type="GO" id="GO:0006596">
    <property type="term" value="P:polyamine biosynthetic process"/>
    <property type="evidence" value="ECO:0007669"/>
    <property type="project" value="UniProtKB-KW"/>
</dbReference>
<reference evidence="13 14" key="1">
    <citation type="submission" date="2024-05" db="EMBL/GenBank/DDBJ databases">
        <title>Culex pipiens pipiens assembly and annotation.</title>
        <authorList>
            <person name="Alout H."/>
            <person name="Durand T."/>
        </authorList>
    </citation>
    <scope>NUCLEOTIDE SEQUENCE [LARGE SCALE GENOMIC DNA]</scope>
    <source>
        <strain evidence="13">HA-2024</strain>
        <tissue evidence="13">Whole body</tissue>
    </source>
</reference>
<evidence type="ECO:0000256" key="3">
    <source>
        <dbReference type="ARBA" id="ARBA00022898"/>
    </source>
</evidence>